<evidence type="ECO:0000313" key="1">
    <source>
        <dbReference type="EMBL" id="KAL0572610.1"/>
    </source>
</evidence>
<gene>
    <name evidence="1" type="ORF">V5O48_009354</name>
</gene>
<comment type="caution">
    <text evidence="1">The sequence shown here is derived from an EMBL/GenBank/DDBJ whole genome shotgun (WGS) entry which is preliminary data.</text>
</comment>
<keyword evidence="2" id="KW-1185">Reference proteome</keyword>
<proteinExistence type="predicted"/>
<dbReference type="Proteomes" id="UP001465976">
    <property type="component" value="Unassembled WGS sequence"/>
</dbReference>
<accession>A0ABR3FC19</accession>
<organism evidence="1 2">
    <name type="scientific">Marasmius crinis-equi</name>
    <dbReference type="NCBI Taxonomy" id="585013"/>
    <lineage>
        <taxon>Eukaryota</taxon>
        <taxon>Fungi</taxon>
        <taxon>Dikarya</taxon>
        <taxon>Basidiomycota</taxon>
        <taxon>Agaricomycotina</taxon>
        <taxon>Agaricomycetes</taxon>
        <taxon>Agaricomycetidae</taxon>
        <taxon>Agaricales</taxon>
        <taxon>Marasmiineae</taxon>
        <taxon>Marasmiaceae</taxon>
        <taxon>Marasmius</taxon>
    </lineage>
</organism>
<dbReference type="EMBL" id="JBAHYK010000607">
    <property type="protein sequence ID" value="KAL0572610.1"/>
    <property type="molecule type" value="Genomic_DNA"/>
</dbReference>
<name>A0ABR3FC19_9AGAR</name>
<sequence>MDPDGTDASVLRYREGGDEQGRVVEPEVASTTAVVSYVKPFPYKIVPPPTGVKLLHQ</sequence>
<reference evidence="1 2" key="1">
    <citation type="submission" date="2024-02" db="EMBL/GenBank/DDBJ databases">
        <title>A draft genome for the cacao thread blight pathogen Marasmius crinis-equi.</title>
        <authorList>
            <person name="Cohen S.P."/>
            <person name="Baruah I.K."/>
            <person name="Amoako-Attah I."/>
            <person name="Bukari Y."/>
            <person name="Meinhardt L.W."/>
            <person name="Bailey B.A."/>
        </authorList>
    </citation>
    <scope>NUCLEOTIDE SEQUENCE [LARGE SCALE GENOMIC DNA]</scope>
    <source>
        <strain evidence="1 2">GH-76</strain>
    </source>
</reference>
<protein>
    <submittedName>
        <fullName evidence="1">Uncharacterized protein</fullName>
    </submittedName>
</protein>
<evidence type="ECO:0000313" key="2">
    <source>
        <dbReference type="Proteomes" id="UP001465976"/>
    </source>
</evidence>